<dbReference type="InterPro" id="IPR013792">
    <property type="entry name" value="RNA3'P_cycl/enolpyr_Trfase_a/b"/>
</dbReference>
<evidence type="ECO:0000259" key="1">
    <source>
        <dbReference type="Pfam" id="PF01137"/>
    </source>
</evidence>
<name>X1NJ37_9ZZZZ</name>
<evidence type="ECO:0000313" key="2">
    <source>
        <dbReference type="EMBL" id="GAI43588.1"/>
    </source>
</evidence>
<dbReference type="EMBL" id="BARV01031967">
    <property type="protein sequence ID" value="GAI43588.1"/>
    <property type="molecule type" value="Genomic_DNA"/>
</dbReference>
<reference evidence="2" key="1">
    <citation type="journal article" date="2014" name="Front. Microbiol.">
        <title>High frequency of phylogenetically diverse reductive dehalogenase-homologous genes in deep subseafloor sedimentary metagenomes.</title>
        <authorList>
            <person name="Kawai M."/>
            <person name="Futagami T."/>
            <person name="Toyoda A."/>
            <person name="Takaki Y."/>
            <person name="Nishi S."/>
            <person name="Hori S."/>
            <person name="Arai W."/>
            <person name="Tsubouchi T."/>
            <person name="Morono Y."/>
            <person name="Uchiyama I."/>
            <person name="Ito T."/>
            <person name="Fujiyama A."/>
            <person name="Inagaki F."/>
            <person name="Takami H."/>
        </authorList>
    </citation>
    <scope>NUCLEOTIDE SEQUENCE</scope>
    <source>
        <strain evidence="2">Expedition CK06-06</strain>
    </source>
</reference>
<gene>
    <name evidence="2" type="ORF">S06H3_50484</name>
</gene>
<feature type="domain" description="RNA 3'-terminal phosphate cyclase" evidence="1">
    <location>
        <begin position="47"/>
        <end position="126"/>
    </location>
</feature>
<dbReference type="SUPFAM" id="SSF55205">
    <property type="entry name" value="EPT/RTPC-like"/>
    <property type="match status" value="1"/>
</dbReference>
<dbReference type="InterPro" id="IPR023797">
    <property type="entry name" value="RNA3'_phos_cyclase_dom"/>
</dbReference>
<protein>
    <recommendedName>
        <fullName evidence="1">RNA 3'-terminal phosphate cyclase domain-containing protein</fullName>
    </recommendedName>
</protein>
<dbReference type="Pfam" id="PF01137">
    <property type="entry name" value="RTC"/>
    <property type="match status" value="1"/>
</dbReference>
<dbReference type="PANTHER" id="PTHR11096:SF0">
    <property type="entry name" value="RNA 3'-TERMINAL PHOSPHATE CYCLASE"/>
    <property type="match status" value="1"/>
</dbReference>
<dbReference type="SUPFAM" id="SSF52913">
    <property type="entry name" value="RNA 3'-terminal phosphate cyclase, RPTC, insert domain"/>
    <property type="match status" value="1"/>
</dbReference>
<sequence length="136" mass="14877">LSKARVAERQTEGFKKEFKDAICKKFYVNTLCPGSSISAYANFENSKLGASALGERGKRAEIIGKECAQNLLFEINSGAVVDSHASDQLLPYMALSGGRIKTSKITEHAKTNIFVIEKFLPMKFSVSDGLIEVKKA</sequence>
<dbReference type="AlphaFoldDB" id="X1NJ37"/>
<organism evidence="2">
    <name type="scientific">marine sediment metagenome</name>
    <dbReference type="NCBI Taxonomy" id="412755"/>
    <lineage>
        <taxon>unclassified sequences</taxon>
        <taxon>metagenomes</taxon>
        <taxon>ecological metagenomes</taxon>
    </lineage>
</organism>
<dbReference type="InterPro" id="IPR000228">
    <property type="entry name" value="RNA3'_term_phos_cyc"/>
</dbReference>
<dbReference type="InterPro" id="IPR037136">
    <property type="entry name" value="RNA3'_phos_cyclase_dom_sf"/>
</dbReference>
<proteinExistence type="predicted"/>
<dbReference type="GO" id="GO:0003963">
    <property type="term" value="F:RNA-3'-phosphate cyclase activity"/>
    <property type="evidence" value="ECO:0007669"/>
    <property type="project" value="TreeGrafter"/>
</dbReference>
<dbReference type="Gene3D" id="3.30.360.20">
    <property type="entry name" value="RNA 3'-terminal phosphate cyclase, insert domain"/>
    <property type="match status" value="1"/>
</dbReference>
<dbReference type="InterPro" id="IPR036553">
    <property type="entry name" value="RPTC_insert"/>
</dbReference>
<dbReference type="Gene3D" id="3.65.10.20">
    <property type="entry name" value="RNA 3'-terminal phosphate cyclase domain"/>
    <property type="match status" value="1"/>
</dbReference>
<dbReference type="PANTHER" id="PTHR11096">
    <property type="entry name" value="RNA 3' TERMINAL PHOSPHATE CYCLASE"/>
    <property type="match status" value="1"/>
</dbReference>
<accession>X1NJ37</accession>
<feature type="non-terminal residue" evidence="2">
    <location>
        <position position="1"/>
    </location>
</feature>
<comment type="caution">
    <text evidence="2">The sequence shown here is derived from an EMBL/GenBank/DDBJ whole genome shotgun (WGS) entry which is preliminary data.</text>
</comment>
<dbReference type="GO" id="GO:0006396">
    <property type="term" value="P:RNA processing"/>
    <property type="evidence" value="ECO:0007669"/>
    <property type="project" value="InterPro"/>
</dbReference>